<evidence type="ECO:0000259" key="5">
    <source>
        <dbReference type="PROSITE" id="PS01124"/>
    </source>
</evidence>
<dbReference type="GO" id="GO:0043565">
    <property type="term" value="F:sequence-specific DNA binding"/>
    <property type="evidence" value="ECO:0007669"/>
    <property type="project" value="InterPro"/>
</dbReference>
<dbReference type="InterPro" id="IPR009057">
    <property type="entry name" value="Homeodomain-like_sf"/>
</dbReference>
<dbReference type="PANTHER" id="PTHR43280">
    <property type="entry name" value="ARAC-FAMILY TRANSCRIPTIONAL REGULATOR"/>
    <property type="match status" value="1"/>
</dbReference>
<dbReference type="Gene3D" id="3.30.450.20">
    <property type="entry name" value="PAS domain"/>
    <property type="match status" value="1"/>
</dbReference>
<feature type="domain" description="HTH araC/xylS-type" evidence="5">
    <location>
        <begin position="675"/>
        <end position="773"/>
    </location>
</feature>
<gene>
    <name evidence="6" type="ORF">Ana3638_03355</name>
</gene>
<keyword evidence="4" id="KW-0472">Membrane</keyword>
<dbReference type="InterPro" id="IPR018060">
    <property type="entry name" value="HTH_AraC"/>
</dbReference>
<dbReference type="RefSeq" id="WP_161836772.1">
    <property type="nucleotide sequence ID" value="NZ_CP048000.1"/>
</dbReference>
<feature type="transmembrane region" description="Helical" evidence="4">
    <location>
        <begin position="312"/>
        <end position="334"/>
    </location>
</feature>
<dbReference type="Proteomes" id="UP000464314">
    <property type="component" value="Chromosome"/>
</dbReference>
<dbReference type="KEGG" id="anr:Ana3638_03355"/>
<evidence type="ECO:0000313" key="6">
    <source>
        <dbReference type="EMBL" id="QHQ59936.1"/>
    </source>
</evidence>
<dbReference type="Gene3D" id="1.10.10.60">
    <property type="entry name" value="Homeodomain-like"/>
    <property type="match status" value="2"/>
</dbReference>
<dbReference type="EMBL" id="CP048000">
    <property type="protein sequence ID" value="QHQ59936.1"/>
    <property type="molecule type" value="Genomic_DNA"/>
</dbReference>
<dbReference type="Pfam" id="PF12833">
    <property type="entry name" value="HTH_18"/>
    <property type="match status" value="1"/>
</dbReference>
<sequence>MKRIPVQIQLFMILFLVLVIPMSIISYYSSASMMSYSEQEIADSALLKLDSGIALNEFALNNVIVDVLQMVKENKFNTIKNITSYTELTSDYDTVNSAVNILNSMNEILSNDSTVYSIIFYLDNADYAISTNKGIVRLKYFESMDWLEAAMDKINGAGGVWFPRVLNKATVTEIEKGLKYSESINVISYVYRLNRLTTSTKGTIIVNVNETKVSSFLNSNKHNSDSTGFITDMDGNVISHKDKSLIHKNLSEVNYVKDILKNKADSGYFYVNTENERILYTFYKTPFNHWIYITTYSMDTLLEKSNVVRTNFMILTIVIIAIGTVITVLVSIGFSKPMKQLVNSMKKQAGFEDRVNKNELAYLTTAFEKIREQEDGLNQLLKEREKETKYLAFHNLLTGEIANSTEMEEIKKAFPYSHYIVALVSVDNIKSYLKEANPETRSYQRYLLFDKFENAFPEEYHVCCARYEAGTIAIIINMEYYDHIRVPRTLKNVLNQIKTIALEVRGYTVTIGVSGVHNSYGGIKECVYEAAEAVKQRLLAGRNSIIFWESEKRENKKFHYFYNSEKKILNFLNNGDFESLKSELRKIVNQIKEEKDISYDNILLIFNQLVGATIKFLVEHNINTSKIFRSNINIYSEIAGLDTVDEIEAYLTEIFKSIMDYTAPSGKNNETKYCEQIFKYLREHYKEDIILEDIAEKVGISYSYLRKLIKEETGKSLNDNVNILRIEEVKNLLLHSDLNISQIAKEVGYRNIQSVIRFFKKYEGISPSEFKNLKQEESI</sequence>
<evidence type="ECO:0000256" key="3">
    <source>
        <dbReference type="ARBA" id="ARBA00023163"/>
    </source>
</evidence>
<accession>A0A6P1TJ44</accession>
<keyword evidence="4" id="KW-1133">Transmembrane helix</keyword>
<feature type="transmembrane region" description="Helical" evidence="4">
    <location>
        <begin position="6"/>
        <end position="28"/>
    </location>
</feature>
<name>A0A6P1TJ44_9FIRM</name>
<dbReference type="PROSITE" id="PS01124">
    <property type="entry name" value="HTH_ARAC_FAMILY_2"/>
    <property type="match status" value="1"/>
</dbReference>
<keyword evidence="3" id="KW-0804">Transcription</keyword>
<reference evidence="6 7" key="1">
    <citation type="submission" date="2020-01" db="EMBL/GenBank/DDBJ databases">
        <title>Genome analysis of Anaerocolumna sp. CBA3638.</title>
        <authorList>
            <person name="Kim J."/>
            <person name="Roh S.W."/>
        </authorList>
    </citation>
    <scope>NUCLEOTIDE SEQUENCE [LARGE SCALE GENOMIC DNA]</scope>
    <source>
        <strain evidence="6 7">CBA3638</strain>
    </source>
</reference>
<keyword evidence="2" id="KW-0238">DNA-binding</keyword>
<dbReference type="PANTHER" id="PTHR43280:SF28">
    <property type="entry name" value="HTH-TYPE TRANSCRIPTIONAL ACTIVATOR RHAS"/>
    <property type="match status" value="1"/>
</dbReference>
<dbReference type="SMART" id="SM00342">
    <property type="entry name" value="HTH_ARAC"/>
    <property type="match status" value="1"/>
</dbReference>
<protein>
    <submittedName>
        <fullName evidence="6">Helix-turn-helix domain-containing protein</fullName>
    </submittedName>
</protein>
<dbReference type="GO" id="GO:0003700">
    <property type="term" value="F:DNA-binding transcription factor activity"/>
    <property type="evidence" value="ECO:0007669"/>
    <property type="project" value="InterPro"/>
</dbReference>
<keyword evidence="4" id="KW-0812">Transmembrane</keyword>
<dbReference type="SUPFAM" id="SSF46689">
    <property type="entry name" value="Homeodomain-like"/>
    <property type="match status" value="1"/>
</dbReference>
<dbReference type="AlphaFoldDB" id="A0A6P1TJ44"/>
<evidence type="ECO:0000256" key="1">
    <source>
        <dbReference type="ARBA" id="ARBA00023015"/>
    </source>
</evidence>
<keyword evidence="7" id="KW-1185">Reference proteome</keyword>
<organism evidence="6 7">
    <name type="scientific">Anaerocolumna sedimenticola</name>
    <dbReference type="NCBI Taxonomy" id="2696063"/>
    <lineage>
        <taxon>Bacteria</taxon>
        <taxon>Bacillati</taxon>
        <taxon>Bacillota</taxon>
        <taxon>Clostridia</taxon>
        <taxon>Lachnospirales</taxon>
        <taxon>Lachnospiraceae</taxon>
        <taxon>Anaerocolumna</taxon>
    </lineage>
</organism>
<keyword evidence="1" id="KW-0805">Transcription regulation</keyword>
<evidence type="ECO:0000256" key="2">
    <source>
        <dbReference type="ARBA" id="ARBA00023125"/>
    </source>
</evidence>
<evidence type="ECO:0000256" key="4">
    <source>
        <dbReference type="SAM" id="Phobius"/>
    </source>
</evidence>
<evidence type="ECO:0000313" key="7">
    <source>
        <dbReference type="Proteomes" id="UP000464314"/>
    </source>
</evidence>
<proteinExistence type="predicted"/>